<evidence type="ECO:0000313" key="2">
    <source>
        <dbReference type="Proteomes" id="UP000596742"/>
    </source>
</evidence>
<gene>
    <name evidence="1" type="ORF">MGAL_10B079094</name>
</gene>
<accession>A0A8B6BTF7</accession>
<protein>
    <submittedName>
        <fullName evidence="1">Uncharacterized protein</fullName>
    </submittedName>
</protein>
<comment type="caution">
    <text evidence="1">The sequence shown here is derived from an EMBL/GenBank/DDBJ whole genome shotgun (WGS) entry which is preliminary data.</text>
</comment>
<name>A0A8B6BTF7_MYTGA</name>
<dbReference type="SUPFAM" id="SSF56672">
    <property type="entry name" value="DNA/RNA polymerases"/>
    <property type="match status" value="1"/>
</dbReference>
<dbReference type="PANTHER" id="PTHR47331">
    <property type="entry name" value="PHD-TYPE DOMAIN-CONTAINING PROTEIN"/>
    <property type="match status" value="1"/>
</dbReference>
<proteinExistence type="predicted"/>
<reference evidence="1" key="1">
    <citation type="submission" date="2018-11" db="EMBL/GenBank/DDBJ databases">
        <authorList>
            <person name="Alioto T."/>
            <person name="Alioto T."/>
        </authorList>
    </citation>
    <scope>NUCLEOTIDE SEQUENCE</scope>
</reference>
<dbReference type="AlphaFoldDB" id="A0A8B6BTF7"/>
<organism evidence="1 2">
    <name type="scientific">Mytilus galloprovincialis</name>
    <name type="common">Mediterranean mussel</name>
    <dbReference type="NCBI Taxonomy" id="29158"/>
    <lineage>
        <taxon>Eukaryota</taxon>
        <taxon>Metazoa</taxon>
        <taxon>Spiralia</taxon>
        <taxon>Lophotrochozoa</taxon>
        <taxon>Mollusca</taxon>
        <taxon>Bivalvia</taxon>
        <taxon>Autobranchia</taxon>
        <taxon>Pteriomorphia</taxon>
        <taxon>Mytilida</taxon>
        <taxon>Mytiloidea</taxon>
        <taxon>Mytilidae</taxon>
        <taxon>Mytilinae</taxon>
        <taxon>Mytilus</taxon>
    </lineage>
</organism>
<keyword evidence="2" id="KW-1185">Reference proteome</keyword>
<sequence>MPEKHRIVYAMIDDQSSHTLATSNLFNTFQDHGPDINYSLISCAGKVQASGRQGTRYSVQSLDGSYNKALALKRANSLDMKLRRNPTKLEHVKLFMDKIFERGHAEKAPSLLPNDKRWYLPMFGVYHPRKQESIRVVFDSSAQFGGVALNDVLMSGPDLSNSLQGVLLRFRRERVAVTADVEQMFHNFRVKTDHLNYLRFLWHPNSDVSKPLGEFRMTVQVFGNSPSPAVATYVLQNDRERLPRDAIIKDETIDNKALNTEG</sequence>
<dbReference type="OrthoDB" id="6141748at2759"/>
<evidence type="ECO:0000313" key="1">
    <source>
        <dbReference type="EMBL" id="VDH95289.1"/>
    </source>
</evidence>
<dbReference type="Proteomes" id="UP000596742">
    <property type="component" value="Unassembled WGS sequence"/>
</dbReference>
<dbReference type="PANTHER" id="PTHR47331:SF6">
    <property type="entry name" value="DOUBLECORTIN DOMAIN-CONTAINING PROTEIN"/>
    <property type="match status" value="1"/>
</dbReference>
<dbReference type="EMBL" id="UYJE01000680">
    <property type="protein sequence ID" value="VDH95289.1"/>
    <property type="molecule type" value="Genomic_DNA"/>
</dbReference>
<dbReference type="InterPro" id="IPR043502">
    <property type="entry name" value="DNA/RNA_pol_sf"/>
</dbReference>